<dbReference type="InterPro" id="IPR021333">
    <property type="entry name" value="DUF2946"/>
</dbReference>
<organism evidence="2 3">
    <name type="scientific">Vreelandella piezotolerans</name>
    <dbReference type="NCBI Taxonomy" id="2609667"/>
    <lineage>
        <taxon>Bacteria</taxon>
        <taxon>Pseudomonadati</taxon>
        <taxon>Pseudomonadota</taxon>
        <taxon>Gammaproteobacteria</taxon>
        <taxon>Oceanospirillales</taxon>
        <taxon>Halomonadaceae</taxon>
        <taxon>Vreelandella</taxon>
    </lineage>
</organism>
<dbReference type="EMBL" id="VWRT01000016">
    <property type="protein sequence ID" value="KAE8437551.1"/>
    <property type="molecule type" value="Genomic_DNA"/>
</dbReference>
<sequence>MRPFRSANSMGYRIALYLAFAALFLVFAGPLLSQFQAQGHATAHAHGQHATHSTTSPAPSPHDHDPLHRWYHPCDYCGLWQHTPTAPQHLPAIGSTAFPSRTPLPSVFASRAAVSRHYPHAHSRAPPSPRLI</sequence>
<gene>
    <name evidence="2" type="ORF">F1978_14155</name>
</gene>
<evidence type="ECO:0000313" key="2">
    <source>
        <dbReference type="EMBL" id="KAE8437551.1"/>
    </source>
</evidence>
<reference evidence="2 3" key="1">
    <citation type="submission" date="2019-09" db="EMBL/GenBank/DDBJ databases">
        <title>The Halomonas whole genome shotgun (WGS).</title>
        <authorList>
            <person name="Xie Z."/>
        </authorList>
    </citation>
    <scope>NUCLEOTIDE SEQUENCE [LARGE SCALE GENOMIC DNA]</scope>
    <source>
        <strain evidence="2 3">NBT06E8</strain>
    </source>
</reference>
<feature type="region of interest" description="Disordered" evidence="1">
    <location>
        <begin position="43"/>
        <end position="64"/>
    </location>
</feature>
<evidence type="ECO:0000313" key="3">
    <source>
        <dbReference type="Proteomes" id="UP000466130"/>
    </source>
</evidence>
<dbReference type="Pfam" id="PF11162">
    <property type="entry name" value="DUF2946"/>
    <property type="match status" value="1"/>
</dbReference>
<dbReference type="Proteomes" id="UP000466130">
    <property type="component" value="Unassembled WGS sequence"/>
</dbReference>
<protein>
    <submittedName>
        <fullName evidence="2">DUF2946 domain-containing protein</fullName>
    </submittedName>
</protein>
<name>A0ABQ6X685_9GAMM</name>
<evidence type="ECO:0000256" key="1">
    <source>
        <dbReference type="SAM" id="MobiDB-lite"/>
    </source>
</evidence>
<feature type="compositionally biased region" description="Low complexity" evidence="1">
    <location>
        <begin position="43"/>
        <end position="56"/>
    </location>
</feature>
<keyword evidence="3" id="KW-1185">Reference proteome</keyword>
<accession>A0ABQ6X685</accession>
<comment type="caution">
    <text evidence="2">The sequence shown here is derived from an EMBL/GenBank/DDBJ whole genome shotgun (WGS) entry which is preliminary data.</text>
</comment>
<proteinExistence type="predicted"/>